<protein>
    <recommendedName>
        <fullName evidence="3">Tetratricopeptide repeat protein</fullName>
    </recommendedName>
</protein>
<name>A0ABS2SUJ3_9BACI</name>
<reference evidence="1" key="1">
    <citation type="submission" date="2021-01" db="EMBL/GenBank/DDBJ databases">
        <title>Genomic Encyclopedia of Type Strains, Phase IV (KMG-IV): sequencing the most valuable type-strain genomes for metagenomic binning, comparative biology and taxonomic classification.</title>
        <authorList>
            <person name="Goeker M."/>
        </authorList>
    </citation>
    <scope>NUCLEOTIDE SEQUENCE</scope>
    <source>
        <strain evidence="1">DSM 21943</strain>
    </source>
</reference>
<dbReference type="NCBIfam" id="NF038310">
    <property type="entry name" value="lysogeny_AimR"/>
    <property type="match status" value="1"/>
</dbReference>
<evidence type="ECO:0000313" key="1">
    <source>
        <dbReference type="EMBL" id="MBM7839167.1"/>
    </source>
</evidence>
<dbReference type="RefSeq" id="WP_204466487.1">
    <property type="nucleotide sequence ID" value="NZ_JAFBCV010000007.1"/>
</dbReference>
<dbReference type="Proteomes" id="UP001179280">
    <property type="component" value="Unassembled WGS sequence"/>
</dbReference>
<evidence type="ECO:0008006" key="3">
    <source>
        <dbReference type="Google" id="ProtNLM"/>
    </source>
</evidence>
<evidence type="ECO:0000313" key="2">
    <source>
        <dbReference type="Proteomes" id="UP001179280"/>
    </source>
</evidence>
<proteinExistence type="predicted"/>
<accession>A0ABS2SUJ3</accession>
<gene>
    <name evidence="1" type="ORF">JOC54_002438</name>
</gene>
<keyword evidence="2" id="KW-1185">Reference proteome</keyword>
<sequence>MHNEIIQKCRLSKEDILELGWTSIFNQYDELQFEDMILVTSHFFSFKEAGQLIVDYCMQTKNKHHLKDGFEFMSLYGYEAKAQQLYTEYQYDQELVSHIAVYQLAYHSRMKNTEYLETMKQAKYLYETIDNRALLLKLDLIMLYEQTINKQPIAASIYDTLISKLRELESGYLKTCLLTRLLSLYSYSLFYYEGRLEEAEANCLANCVNPLAPPIFKASARHILGLIYSLTNMEASLDSLEKASELYLEAGYSRAAQAVKRNDIPFVLNIHNQALEAHIELNLVDEDEQAHYFLLQFEYKKAKDILESRLKQHPDHFIAQLYLAYAERDSSLLNKLAVNRNAQEKRLITHFAKKLI</sequence>
<organism evidence="1 2">
    <name type="scientific">Shouchella xiaoxiensis</name>
    <dbReference type="NCBI Taxonomy" id="766895"/>
    <lineage>
        <taxon>Bacteria</taxon>
        <taxon>Bacillati</taxon>
        <taxon>Bacillota</taxon>
        <taxon>Bacilli</taxon>
        <taxon>Bacillales</taxon>
        <taxon>Bacillaceae</taxon>
        <taxon>Shouchella</taxon>
    </lineage>
</organism>
<comment type="caution">
    <text evidence="1">The sequence shown here is derived from an EMBL/GenBank/DDBJ whole genome shotgun (WGS) entry which is preliminary data.</text>
</comment>
<dbReference type="EMBL" id="JAFBCV010000007">
    <property type="protein sequence ID" value="MBM7839167.1"/>
    <property type="molecule type" value="Genomic_DNA"/>
</dbReference>
<dbReference type="InterPro" id="IPR047705">
    <property type="entry name" value="AimR-like"/>
</dbReference>